<dbReference type="EMBL" id="JALHLG010000001">
    <property type="protein sequence ID" value="MCJ2185394.1"/>
    <property type="molecule type" value="Genomic_DNA"/>
</dbReference>
<dbReference type="Pfam" id="PF13640">
    <property type="entry name" value="2OG-FeII_Oxy_3"/>
    <property type="match status" value="1"/>
</dbReference>
<feature type="domain" description="Prolyl 4-hydroxylase alpha subunit Fe(2+) 2OG dioxygenase" evidence="1">
    <location>
        <begin position="160"/>
        <end position="240"/>
    </location>
</feature>
<dbReference type="Proteomes" id="UP001202281">
    <property type="component" value="Unassembled WGS sequence"/>
</dbReference>
<evidence type="ECO:0000313" key="2">
    <source>
        <dbReference type="EMBL" id="MCJ2185394.1"/>
    </source>
</evidence>
<dbReference type="InterPro" id="IPR044862">
    <property type="entry name" value="Pro_4_hyd_alph_FE2OG_OXY"/>
</dbReference>
<dbReference type="RefSeq" id="WP_243917138.1">
    <property type="nucleotide sequence ID" value="NZ_JALHLG010000001.1"/>
</dbReference>
<proteinExistence type="predicted"/>
<organism evidence="2 3">
    <name type="scientific">Novosphingobium beihaiensis</name>
    <dbReference type="NCBI Taxonomy" id="2930389"/>
    <lineage>
        <taxon>Bacteria</taxon>
        <taxon>Pseudomonadati</taxon>
        <taxon>Pseudomonadota</taxon>
        <taxon>Alphaproteobacteria</taxon>
        <taxon>Sphingomonadales</taxon>
        <taxon>Sphingomonadaceae</taxon>
        <taxon>Novosphingobium</taxon>
    </lineage>
</organism>
<name>A0ABT0BK24_9SPHN</name>
<evidence type="ECO:0000313" key="3">
    <source>
        <dbReference type="Proteomes" id="UP001202281"/>
    </source>
</evidence>
<gene>
    <name evidence="2" type="ORF">MTR66_01030</name>
</gene>
<reference evidence="2 3" key="1">
    <citation type="submission" date="2022-04" db="EMBL/GenBank/DDBJ databases">
        <title>Identification of a novel bacterium isolated from mangrove sediments.</title>
        <authorList>
            <person name="Pan X."/>
        </authorList>
    </citation>
    <scope>NUCLEOTIDE SEQUENCE [LARGE SCALE GENOMIC DNA]</scope>
    <source>
        <strain evidence="2 3">B2638</strain>
    </source>
</reference>
<accession>A0ABT0BK24</accession>
<protein>
    <submittedName>
        <fullName evidence="2">2OG-Fe(II) oxygenase</fullName>
    </submittedName>
</protein>
<evidence type="ECO:0000259" key="1">
    <source>
        <dbReference type="Pfam" id="PF13640"/>
    </source>
</evidence>
<keyword evidence="3" id="KW-1185">Reference proteome</keyword>
<sequence>MTEEGQEEEPMPPVLARARASDIRTDPFPHIVIPDALPSKDYTRLAAAFPPFERIAGKCSGQLPSNRRHPMLAHSILRAPDLADCWKAFVRQHSGPAFLERVGELFRGYWPTAILAELEGRFSGHTVERLNLAVSSQSKIMQDARIEINTPVHGAPSSSRGPHLDQASRIFSGLFYMRAPEDDSEGGELVLYRWKRGGVGNIGAYELPGDDVEAVVRIPYRANQLVLFPQGIDALHGVGMRYPTPHFRRYVFITAELDHDWLYPPRVHDDLGRKAAQV</sequence>
<comment type="caution">
    <text evidence="2">The sequence shown here is derived from an EMBL/GenBank/DDBJ whole genome shotgun (WGS) entry which is preliminary data.</text>
</comment>
<dbReference type="Gene3D" id="2.60.120.620">
    <property type="entry name" value="q2cbj1_9rhob like domain"/>
    <property type="match status" value="1"/>
</dbReference>